<sequence length="71" mass="8277">EPFRYHVQDSDVNVTFFDYELYPTRNESVVSTCITAAIHDTISGEYLQPICLHDLTYLCQNQHRVKSYGCM</sequence>
<dbReference type="EMBL" id="CAJPDR010000212">
    <property type="protein sequence ID" value="CAF9926262.1"/>
    <property type="molecule type" value="Genomic_DNA"/>
</dbReference>
<dbReference type="Proteomes" id="UP000664203">
    <property type="component" value="Unassembled WGS sequence"/>
</dbReference>
<reference evidence="1" key="1">
    <citation type="submission" date="2021-03" db="EMBL/GenBank/DDBJ databases">
        <authorList>
            <person name="Tagirdzhanova G."/>
        </authorList>
    </citation>
    <scope>NUCLEOTIDE SEQUENCE</scope>
</reference>
<accession>A0A8H3FJH3</accession>
<name>A0A8H3FJH3_9LECA</name>
<gene>
    <name evidence="1" type="ORF">ALECFALPRED_003404</name>
</gene>
<evidence type="ECO:0000313" key="1">
    <source>
        <dbReference type="EMBL" id="CAF9926262.1"/>
    </source>
</evidence>
<proteinExistence type="predicted"/>
<dbReference type="OrthoDB" id="10505794at2759"/>
<protein>
    <submittedName>
        <fullName evidence="1">Uncharacterized protein</fullName>
    </submittedName>
</protein>
<comment type="caution">
    <text evidence="1">The sequence shown here is derived from an EMBL/GenBank/DDBJ whole genome shotgun (WGS) entry which is preliminary data.</text>
</comment>
<feature type="non-terminal residue" evidence="1">
    <location>
        <position position="1"/>
    </location>
</feature>
<organism evidence="1 2">
    <name type="scientific">Alectoria fallacina</name>
    <dbReference type="NCBI Taxonomy" id="1903189"/>
    <lineage>
        <taxon>Eukaryota</taxon>
        <taxon>Fungi</taxon>
        <taxon>Dikarya</taxon>
        <taxon>Ascomycota</taxon>
        <taxon>Pezizomycotina</taxon>
        <taxon>Lecanoromycetes</taxon>
        <taxon>OSLEUM clade</taxon>
        <taxon>Lecanoromycetidae</taxon>
        <taxon>Lecanorales</taxon>
        <taxon>Lecanorineae</taxon>
        <taxon>Parmeliaceae</taxon>
        <taxon>Alectoria</taxon>
    </lineage>
</organism>
<evidence type="ECO:0000313" key="2">
    <source>
        <dbReference type="Proteomes" id="UP000664203"/>
    </source>
</evidence>
<keyword evidence="2" id="KW-1185">Reference proteome</keyword>
<dbReference type="AlphaFoldDB" id="A0A8H3FJH3"/>